<dbReference type="AlphaFoldDB" id="A0A0D1X6L6"/>
<evidence type="ECO:0000313" key="2">
    <source>
        <dbReference type="EMBL" id="SDI74537.1"/>
    </source>
</evidence>
<reference evidence="2 4" key="2">
    <citation type="submission" date="2016-10" db="EMBL/GenBank/DDBJ databases">
        <authorList>
            <person name="de Groot N.N."/>
        </authorList>
    </citation>
    <scope>NUCLEOTIDE SEQUENCE [LARGE SCALE GENOMIC DNA]</scope>
    <source>
        <strain evidence="2 4">DSM 2895</strain>
    </source>
</reference>
<dbReference type="Proteomes" id="UP000037269">
    <property type="component" value="Unassembled WGS sequence"/>
</dbReference>
<protein>
    <submittedName>
        <fullName evidence="1">Uncharacterized protein</fullName>
    </submittedName>
</protein>
<name>A0A0D1X6L6_ANEMI</name>
<keyword evidence="3" id="KW-1185">Reference proteome</keyword>
<dbReference type="EMBL" id="LGUG01000004">
    <property type="protein sequence ID" value="KON96183.1"/>
    <property type="molecule type" value="Genomic_DNA"/>
</dbReference>
<dbReference type="OrthoDB" id="342114at2"/>
<reference evidence="1 3" key="1">
    <citation type="submission" date="2015-07" db="EMBL/GenBank/DDBJ databases">
        <title>Fjat-14205 dsm 2895.</title>
        <authorList>
            <person name="Liu B."/>
            <person name="Wang J."/>
            <person name="Zhu Y."/>
            <person name="Liu G."/>
            <person name="Chen Q."/>
            <person name="Chen Z."/>
            <person name="Lan J."/>
            <person name="Che J."/>
            <person name="Ge C."/>
            <person name="Shi H."/>
            <person name="Pan Z."/>
            <person name="Liu X."/>
        </authorList>
    </citation>
    <scope>NUCLEOTIDE SEQUENCE [LARGE SCALE GENOMIC DNA]</scope>
    <source>
        <strain evidence="1 3">DSM 2895</strain>
    </source>
</reference>
<proteinExistence type="predicted"/>
<accession>A0A0D1X6L6</accession>
<evidence type="ECO:0000313" key="4">
    <source>
        <dbReference type="Proteomes" id="UP000182836"/>
    </source>
</evidence>
<evidence type="ECO:0000313" key="1">
    <source>
        <dbReference type="EMBL" id="KON96183.1"/>
    </source>
</evidence>
<dbReference type="Proteomes" id="UP000182836">
    <property type="component" value="Unassembled WGS sequence"/>
</dbReference>
<evidence type="ECO:0000313" key="3">
    <source>
        <dbReference type="Proteomes" id="UP000037269"/>
    </source>
</evidence>
<dbReference type="RefSeq" id="WP_043068908.1">
    <property type="nucleotide sequence ID" value="NZ_BJOA01000054.1"/>
</dbReference>
<organism evidence="1 3">
    <name type="scientific">Aneurinibacillus migulanus</name>
    <name type="common">Bacillus migulanus</name>
    <dbReference type="NCBI Taxonomy" id="47500"/>
    <lineage>
        <taxon>Bacteria</taxon>
        <taxon>Bacillati</taxon>
        <taxon>Bacillota</taxon>
        <taxon>Bacilli</taxon>
        <taxon>Bacillales</taxon>
        <taxon>Paenibacillaceae</taxon>
        <taxon>Aneurinibacillus group</taxon>
        <taxon>Aneurinibacillus</taxon>
    </lineage>
</organism>
<dbReference type="PATRIC" id="fig|47500.8.peg.4597"/>
<sequence>MDEIKLVIKTIDDQDYTDIYINNKRLVEILREFELQYDSDIAGLYRGLPTDVVFLPSRHLLDQV</sequence>
<dbReference type="EMBL" id="FNED01000007">
    <property type="protein sequence ID" value="SDI74537.1"/>
    <property type="molecule type" value="Genomic_DNA"/>
</dbReference>
<gene>
    <name evidence="1" type="ORF">AF333_12515</name>
    <name evidence="2" type="ORF">SAMN04487909_10777</name>
</gene>
<dbReference type="GeneID" id="42305997"/>